<feature type="transmembrane region" description="Helical" evidence="1">
    <location>
        <begin position="32"/>
        <end position="51"/>
    </location>
</feature>
<protein>
    <submittedName>
        <fullName evidence="2">Putative membrane protein</fullName>
    </submittedName>
</protein>
<name>A0A0M4CJC8_9CORY</name>
<keyword evidence="3" id="KW-1185">Reference proteome</keyword>
<proteinExistence type="predicted"/>
<dbReference type="EMBL" id="CP009220">
    <property type="protein sequence ID" value="ALC05838.1"/>
    <property type="molecule type" value="Genomic_DNA"/>
</dbReference>
<dbReference type="Proteomes" id="UP000068067">
    <property type="component" value="Chromosome"/>
</dbReference>
<gene>
    <name evidence="2" type="ORF">CDES_07125</name>
</gene>
<keyword evidence="1" id="KW-0472">Membrane</keyword>
<keyword evidence="1" id="KW-1133">Transmembrane helix</keyword>
<dbReference type="PATRIC" id="fig|931089.4.peg.1441"/>
<evidence type="ECO:0000313" key="2">
    <source>
        <dbReference type="EMBL" id="ALC05838.1"/>
    </source>
</evidence>
<organism evidence="2 3">
    <name type="scientific">Corynebacterium deserti GIMN1.010</name>
    <dbReference type="NCBI Taxonomy" id="931089"/>
    <lineage>
        <taxon>Bacteria</taxon>
        <taxon>Bacillati</taxon>
        <taxon>Actinomycetota</taxon>
        <taxon>Actinomycetes</taxon>
        <taxon>Mycobacteriales</taxon>
        <taxon>Corynebacteriaceae</taxon>
        <taxon>Corynebacterium</taxon>
    </lineage>
</organism>
<reference evidence="2 3" key="1">
    <citation type="submission" date="2014-08" db="EMBL/GenBank/DDBJ databases">
        <title>Complete genome sequence of Corynebacterium deserti GIMN1.010 (=DSM 45689), isolated from desert sand in western China.</title>
        <authorList>
            <person name="Ruckert C."/>
            <person name="Albersmeier A."/>
            <person name="Kalinowski J."/>
        </authorList>
    </citation>
    <scope>NUCLEOTIDE SEQUENCE [LARGE SCALE GENOMIC DNA]</scope>
    <source>
        <strain evidence="2 3">GIMN1.010</strain>
    </source>
</reference>
<dbReference type="RefSeq" id="WP_053544856.1">
    <property type="nucleotide sequence ID" value="NZ_CP009220.1"/>
</dbReference>
<keyword evidence="1" id="KW-0812">Transmembrane</keyword>
<accession>A0A0M4CJC8</accession>
<sequence>MMAARMIPALWFRLLVLLGFTGFMVWEAMWLFAGIGVLLIAVSGWQLRAAYTTRGDVERQRNT</sequence>
<feature type="transmembrane region" description="Helical" evidence="1">
    <location>
        <begin position="7"/>
        <end position="26"/>
    </location>
</feature>
<dbReference type="AlphaFoldDB" id="A0A0M4CJC8"/>
<evidence type="ECO:0000313" key="3">
    <source>
        <dbReference type="Proteomes" id="UP000068067"/>
    </source>
</evidence>
<dbReference type="STRING" id="931089.CDES_07125"/>
<dbReference type="KEGG" id="cdx:CDES_07125"/>
<evidence type="ECO:0000256" key="1">
    <source>
        <dbReference type="SAM" id="Phobius"/>
    </source>
</evidence>